<reference evidence="9" key="1">
    <citation type="journal article" date="2019" name="Nat. Commun.">
        <title>Expansion of phycobilisome linker gene families in mesophilic red algae.</title>
        <authorList>
            <person name="Lee J."/>
            <person name="Kim D."/>
            <person name="Bhattacharya D."/>
            <person name="Yoon H.S."/>
        </authorList>
    </citation>
    <scope>NUCLEOTIDE SEQUENCE [LARGE SCALE GENOMIC DNA]</scope>
    <source>
        <strain evidence="9">CCMP 1328</strain>
    </source>
</reference>
<proteinExistence type="inferred from homology"/>
<dbReference type="GO" id="GO:0004659">
    <property type="term" value="F:prenyltransferase activity"/>
    <property type="evidence" value="ECO:0007669"/>
    <property type="project" value="InterPro"/>
</dbReference>
<evidence type="ECO:0000256" key="3">
    <source>
        <dbReference type="ARBA" id="ARBA00022679"/>
    </source>
</evidence>
<evidence type="ECO:0000313" key="8">
    <source>
        <dbReference type="EMBL" id="KAA8496834.1"/>
    </source>
</evidence>
<keyword evidence="4" id="KW-0479">Metal-binding</keyword>
<evidence type="ECO:0000256" key="5">
    <source>
        <dbReference type="ARBA" id="ARBA00022842"/>
    </source>
</evidence>
<evidence type="ECO:0000256" key="1">
    <source>
        <dbReference type="ARBA" id="ARBA00001946"/>
    </source>
</evidence>
<dbReference type="PANTHER" id="PTHR12001:SF69">
    <property type="entry name" value="ALL TRANS-POLYPRENYL-DIPHOSPHATE SYNTHASE PDSS1"/>
    <property type="match status" value="1"/>
</dbReference>
<dbReference type="PANTHER" id="PTHR12001">
    <property type="entry name" value="GERANYLGERANYL PYROPHOSPHATE SYNTHASE"/>
    <property type="match status" value="1"/>
</dbReference>
<dbReference type="GO" id="GO:0006744">
    <property type="term" value="P:ubiquinone biosynthetic process"/>
    <property type="evidence" value="ECO:0007669"/>
    <property type="project" value="TreeGrafter"/>
</dbReference>
<evidence type="ECO:0000256" key="4">
    <source>
        <dbReference type="ARBA" id="ARBA00022723"/>
    </source>
</evidence>
<keyword evidence="5" id="KW-0460">Magnesium</keyword>
<dbReference type="Gene3D" id="1.10.600.10">
    <property type="entry name" value="Farnesyl Diphosphate Synthase"/>
    <property type="match status" value="1"/>
</dbReference>
<name>A0A5J4Z1M6_PORPP</name>
<dbReference type="GO" id="GO:1990234">
    <property type="term" value="C:transferase complex"/>
    <property type="evidence" value="ECO:0007669"/>
    <property type="project" value="TreeGrafter"/>
</dbReference>
<evidence type="ECO:0000313" key="9">
    <source>
        <dbReference type="Proteomes" id="UP000324585"/>
    </source>
</evidence>
<gene>
    <name evidence="8" type="ORF">FVE85_0563</name>
</gene>
<dbReference type="Proteomes" id="UP000324585">
    <property type="component" value="Unassembled WGS sequence"/>
</dbReference>
<protein>
    <submittedName>
        <fullName evidence="8">Putative hexaprenyl pyrophosphate synthase, mitochondrial</fullName>
    </submittedName>
</protein>
<organism evidence="8 9">
    <name type="scientific">Porphyridium purpureum</name>
    <name type="common">Red alga</name>
    <name type="synonym">Porphyridium cruentum</name>
    <dbReference type="NCBI Taxonomy" id="35688"/>
    <lineage>
        <taxon>Eukaryota</taxon>
        <taxon>Rhodophyta</taxon>
        <taxon>Bangiophyceae</taxon>
        <taxon>Porphyridiales</taxon>
        <taxon>Porphyridiaceae</taxon>
        <taxon>Porphyridium</taxon>
    </lineage>
</organism>
<evidence type="ECO:0000256" key="2">
    <source>
        <dbReference type="ARBA" id="ARBA00006706"/>
    </source>
</evidence>
<comment type="cofactor">
    <cofactor evidence="1">
        <name>Mg(2+)</name>
        <dbReference type="ChEBI" id="CHEBI:18420"/>
    </cofactor>
</comment>
<dbReference type="InterPro" id="IPR000092">
    <property type="entry name" value="Polyprenyl_synt"/>
</dbReference>
<sequence length="460" mass="49525">MSSGGSGTLLMRVLRQQRHKQLRRSVSSWSSSWPMQRALAAMTWDAAAAAAAGAESVSSPSALRAVPDERLREASQFRVGSTLPREFEFDTSAQPFELVQPDLQRMADSVRHSVSLGADHPVLNAAASYFFAKQGKRMRPTMVLLLAHAAAAPGSPATGIMDSGAAPHSDASQMRQCSEATGAEHRDSALFARQLKLAEITEMIHVASVLHDDVIDVADTRRGAASANVAFGNQLAVLAGDFLLARASMALARLRDCDVVETLSSVIEHLVCGEVLQMHHAAQQSEQASADALMQAYLSKTYFKTASLMAHSCKASIMLLDEQGSNRFPKLREAAYLYGEKLGMAFQLVDDALDFASSSTVFGKPSAGADLRAGLTTAPVLFAMERAPFIRQAMQRKYRGEGDVNAAFDAVLQFDGVPKTMQLAHAYATDAVVALCEAFPPSEYRSGLVNLANHVLQRSH</sequence>
<comment type="similarity">
    <text evidence="2 7">Belongs to the FPP/GGPP synthase family.</text>
</comment>
<evidence type="ECO:0000256" key="6">
    <source>
        <dbReference type="ARBA" id="ARBA00023229"/>
    </source>
</evidence>
<dbReference type="PROSITE" id="PS00723">
    <property type="entry name" value="POLYPRENYL_SYNTHASE_1"/>
    <property type="match status" value="1"/>
</dbReference>
<dbReference type="InterPro" id="IPR008949">
    <property type="entry name" value="Isoprenoid_synthase_dom_sf"/>
</dbReference>
<keyword evidence="9" id="KW-1185">Reference proteome</keyword>
<dbReference type="InterPro" id="IPR033749">
    <property type="entry name" value="Polyprenyl_synt_CS"/>
</dbReference>
<dbReference type="OMA" id="AFDYYLH"/>
<evidence type="ECO:0000256" key="7">
    <source>
        <dbReference type="RuleBase" id="RU004466"/>
    </source>
</evidence>
<dbReference type="CDD" id="cd00685">
    <property type="entry name" value="Trans_IPPS_HT"/>
    <property type="match status" value="1"/>
</dbReference>
<dbReference type="EMBL" id="VRMN01000002">
    <property type="protein sequence ID" value="KAA8496834.1"/>
    <property type="molecule type" value="Genomic_DNA"/>
</dbReference>
<dbReference type="SFLD" id="SFLDS00005">
    <property type="entry name" value="Isoprenoid_Synthase_Type_I"/>
    <property type="match status" value="1"/>
</dbReference>
<dbReference type="OrthoDB" id="9927103at2759"/>
<dbReference type="GO" id="GO:0046872">
    <property type="term" value="F:metal ion binding"/>
    <property type="evidence" value="ECO:0007669"/>
    <property type="project" value="UniProtKB-KW"/>
</dbReference>
<dbReference type="GO" id="GO:0008299">
    <property type="term" value="P:isoprenoid biosynthetic process"/>
    <property type="evidence" value="ECO:0007669"/>
    <property type="project" value="UniProtKB-KW"/>
</dbReference>
<comment type="caution">
    <text evidence="8">The sequence shown here is derived from an EMBL/GenBank/DDBJ whole genome shotgun (WGS) entry which is preliminary data.</text>
</comment>
<dbReference type="Pfam" id="PF00348">
    <property type="entry name" value="polyprenyl_synt"/>
    <property type="match status" value="1"/>
</dbReference>
<accession>A0A5J4Z1M6</accession>
<keyword evidence="6" id="KW-0414">Isoprene biosynthesis</keyword>
<dbReference type="SUPFAM" id="SSF48576">
    <property type="entry name" value="Terpenoid synthases"/>
    <property type="match status" value="1"/>
</dbReference>
<dbReference type="AlphaFoldDB" id="A0A5J4Z1M6"/>
<keyword evidence="3 7" id="KW-0808">Transferase</keyword>